<dbReference type="OrthoDB" id="5319158at2759"/>
<dbReference type="Proteomes" id="UP000566819">
    <property type="component" value="Unassembled WGS sequence"/>
</dbReference>
<protein>
    <submittedName>
        <fullName evidence="1">Uncharacterized protein</fullName>
    </submittedName>
</protein>
<evidence type="ECO:0000313" key="1">
    <source>
        <dbReference type="EMBL" id="KAF4629158.1"/>
    </source>
</evidence>
<evidence type="ECO:0000313" key="2">
    <source>
        <dbReference type="Proteomes" id="UP000566819"/>
    </source>
</evidence>
<gene>
    <name evidence="1" type="ORF">G7Y89_g8990</name>
</gene>
<organism evidence="1 2">
    <name type="scientific">Cudoniella acicularis</name>
    <dbReference type="NCBI Taxonomy" id="354080"/>
    <lineage>
        <taxon>Eukaryota</taxon>
        <taxon>Fungi</taxon>
        <taxon>Dikarya</taxon>
        <taxon>Ascomycota</taxon>
        <taxon>Pezizomycotina</taxon>
        <taxon>Leotiomycetes</taxon>
        <taxon>Helotiales</taxon>
        <taxon>Tricladiaceae</taxon>
        <taxon>Cudoniella</taxon>
    </lineage>
</organism>
<dbReference type="EMBL" id="JAAMPI010000712">
    <property type="protein sequence ID" value="KAF4629158.1"/>
    <property type="molecule type" value="Genomic_DNA"/>
</dbReference>
<keyword evidence="2" id="KW-1185">Reference proteome</keyword>
<comment type="caution">
    <text evidence="1">The sequence shown here is derived from an EMBL/GenBank/DDBJ whole genome shotgun (WGS) entry which is preliminary data.</text>
</comment>
<name>A0A8H4W028_9HELO</name>
<accession>A0A8H4W028</accession>
<dbReference type="AlphaFoldDB" id="A0A8H4W028"/>
<sequence>MQIHNYSLRTFGGNKKDARHARVHILIPSETGALLSKSGKWVNHLSKSIKRIQARATINLIQTYKMKPDARNHSRVPLHFDFHISAPKAIDGSPLNEISEKLTQTMDHYIQIAASHKLDQNADVLLVTNSETRKDRCDRIRDFIQTQVRLKVAVGNVSLYGGLEESNNDPED</sequence>
<reference evidence="1 2" key="1">
    <citation type="submission" date="2020-03" db="EMBL/GenBank/DDBJ databases">
        <title>Draft Genome Sequence of Cudoniella acicularis.</title>
        <authorList>
            <person name="Buettner E."/>
            <person name="Kellner H."/>
        </authorList>
    </citation>
    <scope>NUCLEOTIDE SEQUENCE [LARGE SCALE GENOMIC DNA]</scope>
    <source>
        <strain evidence="1 2">DSM 108380</strain>
    </source>
</reference>
<proteinExistence type="predicted"/>